<name>A0A8S2CSF5_9BILA</name>
<evidence type="ECO:0000313" key="11">
    <source>
        <dbReference type="Proteomes" id="UP000677228"/>
    </source>
</evidence>
<evidence type="ECO:0000313" key="9">
    <source>
        <dbReference type="EMBL" id="CAF0790299.1"/>
    </source>
</evidence>
<feature type="transmembrane region" description="Helical" evidence="8">
    <location>
        <begin position="14"/>
        <end position="34"/>
    </location>
</feature>
<evidence type="ECO:0000256" key="6">
    <source>
        <dbReference type="ARBA" id="ARBA00023054"/>
    </source>
</evidence>
<comment type="similarity">
    <text evidence="2">Belongs to the SMIM15 family.</text>
</comment>
<dbReference type="GO" id="GO:0016020">
    <property type="term" value="C:membrane"/>
    <property type="evidence" value="ECO:0007669"/>
    <property type="project" value="UniProtKB-SubCell"/>
</dbReference>
<dbReference type="InterPro" id="IPR027877">
    <property type="entry name" value="Smim15"/>
</dbReference>
<proteinExistence type="inferred from homology"/>
<reference evidence="9" key="1">
    <citation type="submission" date="2021-02" db="EMBL/GenBank/DDBJ databases">
        <authorList>
            <person name="Nowell W R."/>
        </authorList>
    </citation>
    <scope>NUCLEOTIDE SEQUENCE</scope>
</reference>
<dbReference type="Pfam" id="PF15086">
    <property type="entry name" value="UPF0542"/>
    <property type="match status" value="1"/>
</dbReference>
<evidence type="ECO:0000256" key="1">
    <source>
        <dbReference type="ARBA" id="ARBA00004167"/>
    </source>
</evidence>
<dbReference type="Proteomes" id="UP000677228">
    <property type="component" value="Unassembled WGS sequence"/>
</dbReference>
<evidence type="ECO:0000256" key="7">
    <source>
        <dbReference type="ARBA" id="ARBA00023136"/>
    </source>
</evidence>
<evidence type="ECO:0000313" key="10">
    <source>
        <dbReference type="EMBL" id="CAF3572807.1"/>
    </source>
</evidence>
<evidence type="ECO:0000256" key="8">
    <source>
        <dbReference type="SAM" id="Phobius"/>
    </source>
</evidence>
<keyword evidence="4 8" id="KW-0812">Transmembrane</keyword>
<dbReference type="PANTHER" id="PTHR28644">
    <property type="entry name" value="SMALL INTEGRAL MEMBRANE PROTEIN 15"/>
    <property type="match status" value="1"/>
</dbReference>
<protein>
    <recommendedName>
        <fullName evidence="3">Small integral membrane protein 15</fullName>
    </recommendedName>
</protein>
<dbReference type="EMBL" id="CAJNOK010001048">
    <property type="protein sequence ID" value="CAF0790299.1"/>
    <property type="molecule type" value="Genomic_DNA"/>
</dbReference>
<evidence type="ECO:0000256" key="2">
    <source>
        <dbReference type="ARBA" id="ARBA00006758"/>
    </source>
</evidence>
<gene>
    <name evidence="9" type="ORF">OVA965_LOCUS4096</name>
    <name evidence="10" type="ORF">TMI583_LOCUS4094</name>
</gene>
<sequence>MDVVVYAAEDPWTFLYYVLLCLTPLFITSAYLAMKLAKEIEKSEKQKRLKAQQTASLMKIRKHNKHE</sequence>
<dbReference type="EMBL" id="CAJOBA010001048">
    <property type="protein sequence ID" value="CAF3572807.1"/>
    <property type="molecule type" value="Genomic_DNA"/>
</dbReference>
<evidence type="ECO:0000256" key="3">
    <source>
        <dbReference type="ARBA" id="ARBA00017904"/>
    </source>
</evidence>
<dbReference type="PANTHER" id="PTHR28644:SF1">
    <property type="entry name" value="SMALL INTEGRAL MEMBRANE PROTEIN 15"/>
    <property type="match status" value="1"/>
</dbReference>
<organism evidence="9 11">
    <name type="scientific">Didymodactylos carnosus</name>
    <dbReference type="NCBI Taxonomy" id="1234261"/>
    <lineage>
        <taxon>Eukaryota</taxon>
        <taxon>Metazoa</taxon>
        <taxon>Spiralia</taxon>
        <taxon>Gnathifera</taxon>
        <taxon>Rotifera</taxon>
        <taxon>Eurotatoria</taxon>
        <taxon>Bdelloidea</taxon>
        <taxon>Philodinida</taxon>
        <taxon>Philodinidae</taxon>
        <taxon>Didymodactylos</taxon>
    </lineage>
</organism>
<evidence type="ECO:0000256" key="4">
    <source>
        <dbReference type="ARBA" id="ARBA00022692"/>
    </source>
</evidence>
<dbReference type="AlphaFoldDB" id="A0A8S2CSF5"/>
<dbReference type="Proteomes" id="UP000682733">
    <property type="component" value="Unassembled WGS sequence"/>
</dbReference>
<keyword evidence="7 8" id="KW-0472">Membrane</keyword>
<evidence type="ECO:0000256" key="5">
    <source>
        <dbReference type="ARBA" id="ARBA00022989"/>
    </source>
</evidence>
<accession>A0A8S2CSF5</accession>
<comment type="caution">
    <text evidence="9">The sequence shown here is derived from an EMBL/GenBank/DDBJ whole genome shotgun (WGS) entry which is preliminary data.</text>
</comment>
<comment type="subcellular location">
    <subcellularLocation>
        <location evidence="1">Membrane</location>
        <topology evidence="1">Single-pass membrane protein</topology>
    </subcellularLocation>
</comment>
<keyword evidence="6" id="KW-0175">Coiled coil</keyword>
<keyword evidence="5 8" id="KW-1133">Transmembrane helix</keyword>